<organism evidence="1 2">
    <name type="scientific">Dorcoceras hygrometricum</name>
    <dbReference type="NCBI Taxonomy" id="472368"/>
    <lineage>
        <taxon>Eukaryota</taxon>
        <taxon>Viridiplantae</taxon>
        <taxon>Streptophyta</taxon>
        <taxon>Embryophyta</taxon>
        <taxon>Tracheophyta</taxon>
        <taxon>Spermatophyta</taxon>
        <taxon>Magnoliopsida</taxon>
        <taxon>eudicotyledons</taxon>
        <taxon>Gunneridae</taxon>
        <taxon>Pentapetalae</taxon>
        <taxon>asterids</taxon>
        <taxon>lamiids</taxon>
        <taxon>Lamiales</taxon>
        <taxon>Gesneriaceae</taxon>
        <taxon>Didymocarpoideae</taxon>
        <taxon>Trichosporeae</taxon>
        <taxon>Loxocarpinae</taxon>
        <taxon>Dorcoceras</taxon>
    </lineage>
</organism>
<reference evidence="1 2" key="1">
    <citation type="journal article" date="2015" name="Proc. Natl. Acad. Sci. U.S.A.">
        <title>The resurrection genome of Boea hygrometrica: A blueprint for survival of dehydration.</title>
        <authorList>
            <person name="Xiao L."/>
            <person name="Yang G."/>
            <person name="Zhang L."/>
            <person name="Yang X."/>
            <person name="Zhao S."/>
            <person name="Ji Z."/>
            <person name="Zhou Q."/>
            <person name="Hu M."/>
            <person name="Wang Y."/>
            <person name="Chen M."/>
            <person name="Xu Y."/>
            <person name="Jin H."/>
            <person name="Xiao X."/>
            <person name="Hu G."/>
            <person name="Bao F."/>
            <person name="Hu Y."/>
            <person name="Wan P."/>
            <person name="Li L."/>
            <person name="Deng X."/>
            <person name="Kuang T."/>
            <person name="Xiang C."/>
            <person name="Zhu J.K."/>
            <person name="Oliver M.J."/>
            <person name="He Y."/>
        </authorList>
    </citation>
    <scope>NUCLEOTIDE SEQUENCE [LARGE SCALE GENOMIC DNA]</scope>
    <source>
        <strain evidence="2">cv. XS01</strain>
    </source>
</reference>
<sequence length="131" mass="14094">MPGPENSKLSGCPVKTAHGQQWRLKGTTHALDSVRRAWHARLCATAGVAHVAHGCRWLSRHARKGMQRRPASARRDLPTRGTHHASYPVIHAVNSGTYPSAIPVQRVHGVSSSVRGGCREPCGSGVTVARL</sequence>
<dbReference type="Proteomes" id="UP000250235">
    <property type="component" value="Unassembled WGS sequence"/>
</dbReference>
<accession>A0A2Z7A6C2</accession>
<name>A0A2Z7A6C2_9LAMI</name>
<keyword evidence="2" id="KW-1185">Reference proteome</keyword>
<dbReference type="EMBL" id="KV018559">
    <property type="protein sequence ID" value="KZV16821.1"/>
    <property type="molecule type" value="Genomic_DNA"/>
</dbReference>
<proteinExistence type="predicted"/>
<dbReference type="AlphaFoldDB" id="A0A2Z7A6C2"/>
<protein>
    <submittedName>
        <fullName evidence="1">Uncharacterized protein</fullName>
    </submittedName>
</protein>
<evidence type="ECO:0000313" key="1">
    <source>
        <dbReference type="EMBL" id="KZV16821.1"/>
    </source>
</evidence>
<evidence type="ECO:0000313" key="2">
    <source>
        <dbReference type="Proteomes" id="UP000250235"/>
    </source>
</evidence>
<gene>
    <name evidence="1" type="ORF">F511_18614</name>
</gene>